<feature type="domain" description="MobA-like NTP transferase" evidence="2">
    <location>
        <begin position="31"/>
        <end position="188"/>
    </location>
</feature>
<evidence type="ECO:0000313" key="4">
    <source>
        <dbReference type="EMBL" id="GEL58838.1"/>
    </source>
</evidence>
<accession>A0A6N3SQZ9</accession>
<gene>
    <name evidence="3" type="ORF">Abci_016_153</name>
    <name evidence="4" type="ORF">ACI01nite_14400</name>
</gene>
<dbReference type="AlphaFoldDB" id="A0A0D6N481"/>
<evidence type="ECO:0000313" key="3">
    <source>
        <dbReference type="EMBL" id="GAN60807.1"/>
    </source>
</evidence>
<dbReference type="EMBL" id="BJVU01000004">
    <property type="protein sequence ID" value="GEL58838.1"/>
    <property type="molecule type" value="Genomic_DNA"/>
</dbReference>
<proteinExistence type="predicted"/>
<dbReference type="Proteomes" id="UP000032671">
    <property type="component" value="Unassembled WGS sequence"/>
</dbReference>
<dbReference type="InterPro" id="IPR025877">
    <property type="entry name" value="MobA-like_NTP_Trfase"/>
</dbReference>
<dbReference type="SUPFAM" id="SSF53448">
    <property type="entry name" value="Nucleotide-diphospho-sugar transferases"/>
    <property type="match status" value="1"/>
</dbReference>
<evidence type="ECO:0000313" key="6">
    <source>
        <dbReference type="Proteomes" id="UP000321891"/>
    </source>
</evidence>
<evidence type="ECO:0000259" key="2">
    <source>
        <dbReference type="Pfam" id="PF12804"/>
    </source>
</evidence>
<reference evidence="4 6" key="2">
    <citation type="submission" date="2019-07" db="EMBL/GenBank/DDBJ databases">
        <title>Whole genome shotgun sequence of Acetobacter cibinongensis NBRC 16605.</title>
        <authorList>
            <person name="Hosoyama A."/>
            <person name="Uohara A."/>
            <person name="Ohji S."/>
            <person name="Ichikawa N."/>
        </authorList>
    </citation>
    <scope>NUCLEOTIDE SEQUENCE [LARGE SCALE GENOMIC DNA]</scope>
    <source>
        <strain evidence="4 6">NBRC 16605</strain>
    </source>
</reference>
<dbReference type="Gene3D" id="3.90.550.10">
    <property type="entry name" value="Spore Coat Polysaccharide Biosynthesis Protein SpsA, Chain A"/>
    <property type="match status" value="1"/>
</dbReference>
<dbReference type="RefSeq" id="WP_048838848.1">
    <property type="nucleotide sequence ID" value="NZ_BAMV01000016.1"/>
</dbReference>
<evidence type="ECO:0000313" key="5">
    <source>
        <dbReference type="Proteomes" id="UP000032671"/>
    </source>
</evidence>
<keyword evidence="6" id="KW-1185">Reference proteome</keyword>
<accession>A0A0D6N481</accession>
<dbReference type="GO" id="GO:0016779">
    <property type="term" value="F:nucleotidyltransferase activity"/>
    <property type="evidence" value="ECO:0007669"/>
    <property type="project" value="UniProtKB-ARBA"/>
</dbReference>
<protein>
    <recommendedName>
        <fullName evidence="2">MobA-like NTP transferase domain-containing protein</fullName>
    </recommendedName>
</protein>
<organism evidence="3 5">
    <name type="scientific">Acetobacter cibinongensis</name>
    <dbReference type="NCBI Taxonomy" id="146475"/>
    <lineage>
        <taxon>Bacteria</taxon>
        <taxon>Pseudomonadati</taxon>
        <taxon>Pseudomonadota</taxon>
        <taxon>Alphaproteobacteria</taxon>
        <taxon>Acetobacterales</taxon>
        <taxon>Acetobacteraceae</taxon>
        <taxon>Acetobacter</taxon>
    </lineage>
</organism>
<reference evidence="3 5" key="1">
    <citation type="submission" date="2012-11" db="EMBL/GenBank/DDBJ databases">
        <title>Whole genome sequence of Acetobacter cibinongensis 4H-1.</title>
        <authorList>
            <person name="Azuma Y."/>
            <person name="Higashiura N."/>
            <person name="Hirakawa H."/>
            <person name="Matsushita K."/>
        </authorList>
    </citation>
    <scope>NUCLEOTIDE SEQUENCE [LARGE SCALE GENOMIC DNA]</scope>
    <source>
        <strain evidence="3 5">4H-1</strain>
    </source>
</reference>
<dbReference type="Proteomes" id="UP000321891">
    <property type="component" value="Unassembled WGS sequence"/>
</dbReference>
<name>A0A0D6N481_9PROT</name>
<dbReference type="EMBL" id="BAMV01000016">
    <property type="protein sequence ID" value="GAN60807.1"/>
    <property type="molecule type" value="Genomic_DNA"/>
</dbReference>
<dbReference type="InterPro" id="IPR029044">
    <property type="entry name" value="Nucleotide-diphossugar_trans"/>
</dbReference>
<comment type="caution">
    <text evidence="3">The sequence shown here is derived from an EMBL/GenBank/DDBJ whole genome shotgun (WGS) entry which is preliminary data.</text>
</comment>
<keyword evidence="1" id="KW-0460">Magnesium</keyword>
<evidence type="ECO:0000256" key="1">
    <source>
        <dbReference type="ARBA" id="ARBA00022842"/>
    </source>
</evidence>
<sequence length="257" mass="27389">MTYPAGTLTVLVLAGTRPGVPDPMAQAAGVSHKAILPVAGVPMITRVLKTLQDTPAVGRIIVCIDTPAVLDGLLTPDVTVIPSRPEGPSASVLAALMQFGTPLLVTTADNALLKPEWVTEFLNASNPQVDVAAAVAPESVVRRDVPVTKRTFVQLSDLVFSGCNLFLFRTPASLNVARLWLRVEKNRKHPLRVAWLLGPLVLLKAITKTLSRNALYARIEKLTGAKGELVCLSDGRAAVDVDKPADLELTEQLLGAE</sequence>
<dbReference type="Pfam" id="PF12804">
    <property type="entry name" value="NTP_transf_3"/>
    <property type="match status" value="1"/>
</dbReference>
<dbReference type="STRING" id="1231339.Abci_016_153"/>